<evidence type="ECO:0000313" key="3">
    <source>
        <dbReference type="Proteomes" id="UP000238326"/>
    </source>
</evidence>
<dbReference type="RefSeq" id="WP_105728402.1">
    <property type="nucleotide sequence ID" value="NZ_DAIPCI010000002.1"/>
</dbReference>
<dbReference type="Proteomes" id="UP000238326">
    <property type="component" value="Unassembled WGS sequence"/>
</dbReference>
<sequence>MSELEKAETISASQLGAGKLRPGTLQLTVNPSVTRASLHDIVDAIIHLHGCAPCGLGGLDILIRQQDPRLAEAFKKIPAVADVSFHQ</sequence>
<reference evidence="2 3" key="1">
    <citation type="submission" date="2018-03" db="EMBL/GenBank/DDBJ databases">
        <title>Comparative genomics illustrates the genes involved in a hyperalkaliphilic mechanisms of Serpentinomonas isolated from highly-alkaline calcium-rich serpentinized springs.</title>
        <authorList>
            <person name="Suzuki S."/>
            <person name="Ishii S."/>
            <person name="Walworth N."/>
            <person name="Bird L."/>
            <person name="Kuenen J.G."/>
            <person name="Nealson K.H."/>
        </authorList>
    </citation>
    <scope>NUCLEOTIDE SEQUENCE [LARGE SCALE GENOMIC DNA]</scope>
    <source>
        <strain evidence="2 3">83</strain>
    </source>
</reference>
<dbReference type="AlphaFoldDB" id="A0A2S9KHZ2"/>
<gene>
    <name evidence="2" type="ORF">C6P61_02770</name>
    <name evidence="1" type="ORF">F5985_15870</name>
</gene>
<keyword evidence="3" id="KW-1185">Reference proteome</keyword>
<comment type="caution">
    <text evidence="2">The sequence shown here is derived from an EMBL/GenBank/DDBJ whole genome shotgun (WGS) entry which is preliminary data.</text>
</comment>
<dbReference type="EMBL" id="VYSB01000022">
    <property type="protein sequence ID" value="MYZ53566.1"/>
    <property type="molecule type" value="Genomic_DNA"/>
</dbReference>
<reference evidence="1 4" key="2">
    <citation type="submission" date="2019-09" db="EMBL/GenBank/DDBJ databases">
        <title>Identification of Malikia spinosa a prominent benzene-, toluene-, and ethylbenzene-degrading bacterium: enrichment, isolation and whole genome sequencing.</title>
        <authorList>
            <person name="Tancsics A."/>
            <person name="Revesz F."/>
            <person name="Kriszt B."/>
        </authorList>
    </citation>
    <scope>NUCLEOTIDE SEQUENCE [LARGE SCALE GENOMIC DNA]</scope>
    <source>
        <strain evidence="1 4">AB6</strain>
    </source>
</reference>
<evidence type="ECO:0000313" key="4">
    <source>
        <dbReference type="Proteomes" id="UP000481947"/>
    </source>
</evidence>
<accession>A0A2S9KHZ2</accession>
<protein>
    <submittedName>
        <fullName evidence="2">Uncharacterized protein</fullName>
    </submittedName>
</protein>
<proteinExistence type="predicted"/>
<evidence type="ECO:0000313" key="1">
    <source>
        <dbReference type="EMBL" id="MYZ53566.1"/>
    </source>
</evidence>
<organism evidence="2 3">
    <name type="scientific">Malikia spinosa</name>
    <dbReference type="NCBI Taxonomy" id="86180"/>
    <lineage>
        <taxon>Bacteria</taxon>
        <taxon>Pseudomonadati</taxon>
        <taxon>Pseudomonadota</taxon>
        <taxon>Betaproteobacteria</taxon>
        <taxon>Burkholderiales</taxon>
        <taxon>Comamonadaceae</taxon>
        <taxon>Malikia</taxon>
    </lineage>
</organism>
<dbReference type="EMBL" id="PVLR01000007">
    <property type="protein sequence ID" value="PRD70073.1"/>
    <property type="molecule type" value="Genomic_DNA"/>
</dbReference>
<dbReference type="Proteomes" id="UP000481947">
    <property type="component" value="Unassembled WGS sequence"/>
</dbReference>
<name>A0A2S9KHZ2_9BURK</name>
<evidence type="ECO:0000313" key="2">
    <source>
        <dbReference type="EMBL" id="PRD70073.1"/>
    </source>
</evidence>